<protein>
    <submittedName>
        <fullName evidence="1">Uncharacterized protein</fullName>
    </submittedName>
</protein>
<dbReference type="EMBL" id="CM042034">
    <property type="protein sequence ID" value="KAI3763156.1"/>
    <property type="molecule type" value="Genomic_DNA"/>
</dbReference>
<gene>
    <name evidence="1" type="ORF">L1987_53607</name>
</gene>
<reference evidence="1 2" key="2">
    <citation type="journal article" date="2022" name="Mol. Ecol. Resour.">
        <title>The genomes of chicory, endive, great burdock and yacon provide insights into Asteraceae paleo-polyploidization history and plant inulin production.</title>
        <authorList>
            <person name="Fan W."/>
            <person name="Wang S."/>
            <person name="Wang H."/>
            <person name="Wang A."/>
            <person name="Jiang F."/>
            <person name="Liu H."/>
            <person name="Zhao H."/>
            <person name="Xu D."/>
            <person name="Zhang Y."/>
        </authorList>
    </citation>
    <scope>NUCLEOTIDE SEQUENCE [LARGE SCALE GENOMIC DNA]</scope>
    <source>
        <strain evidence="2">cv. Yunnan</strain>
        <tissue evidence="1">Leaves</tissue>
    </source>
</reference>
<evidence type="ECO:0000313" key="1">
    <source>
        <dbReference type="EMBL" id="KAI3763156.1"/>
    </source>
</evidence>
<accession>A0ACB9EWQ8</accession>
<organism evidence="1 2">
    <name type="scientific">Smallanthus sonchifolius</name>
    <dbReference type="NCBI Taxonomy" id="185202"/>
    <lineage>
        <taxon>Eukaryota</taxon>
        <taxon>Viridiplantae</taxon>
        <taxon>Streptophyta</taxon>
        <taxon>Embryophyta</taxon>
        <taxon>Tracheophyta</taxon>
        <taxon>Spermatophyta</taxon>
        <taxon>Magnoliopsida</taxon>
        <taxon>eudicotyledons</taxon>
        <taxon>Gunneridae</taxon>
        <taxon>Pentapetalae</taxon>
        <taxon>asterids</taxon>
        <taxon>campanulids</taxon>
        <taxon>Asterales</taxon>
        <taxon>Asteraceae</taxon>
        <taxon>Asteroideae</taxon>
        <taxon>Heliantheae alliance</taxon>
        <taxon>Millerieae</taxon>
        <taxon>Smallanthus</taxon>
    </lineage>
</organism>
<evidence type="ECO:0000313" key="2">
    <source>
        <dbReference type="Proteomes" id="UP001056120"/>
    </source>
</evidence>
<keyword evidence="2" id="KW-1185">Reference proteome</keyword>
<name>A0ACB9EWQ8_9ASTR</name>
<comment type="caution">
    <text evidence="1">The sequence shown here is derived from an EMBL/GenBank/DDBJ whole genome shotgun (WGS) entry which is preliminary data.</text>
</comment>
<proteinExistence type="predicted"/>
<reference evidence="2" key="1">
    <citation type="journal article" date="2022" name="Mol. Ecol. Resour.">
        <title>The genomes of chicory, endive, great burdock and yacon provide insights into Asteraceae palaeo-polyploidization history and plant inulin production.</title>
        <authorList>
            <person name="Fan W."/>
            <person name="Wang S."/>
            <person name="Wang H."/>
            <person name="Wang A."/>
            <person name="Jiang F."/>
            <person name="Liu H."/>
            <person name="Zhao H."/>
            <person name="Xu D."/>
            <person name="Zhang Y."/>
        </authorList>
    </citation>
    <scope>NUCLEOTIDE SEQUENCE [LARGE SCALE GENOMIC DNA]</scope>
    <source>
        <strain evidence="2">cv. Yunnan</strain>
    </source>
</reference>
<sequence>MKNPTSSSVLRKRTSYDQILLCHISQSLTEPAITTQHDAARAKRDKFWCSDRSTESTPKKEVNNKEFEKGGEAMTTVIENRCLDTITTDSGNLNLEPTDKEDMQHVAQISNVIGTHVSAPTVVILVPAFCDAEEFPKEKPNYRLSLHHRFAKFSWIQKKSNNLEEPAFRNAMEQGFTVLHGSFHVILHMLMLMY</sequence>
<dbReference type="Proteomes" id="UP001056120">
    <property type="component" value="Linkage Group LG17"/>
</dbReference>